<name>M3APY4_PSEFD</name>
<dbReference type="Proteomes" id="UP000016932">
    <property type="component" value="Unassembled WGS sequence"/>
</dbReference>
<accession>M3APY4</accession>
<sequence length="104" mass="11662">MEISAAQPRYIVATSTPSKRVICWAPSLIKRLLGQVKGISISCGTGLYPLCFGVICGSRAFLIDTHDNSHYIRHSTWYGRVDIHALAARWSEGWWHSVAFDRLS</sequence>
<dbReference type="KEGG" id="pfj:MYCFIDRAFT_204718"/>
<keyword evidence="2" id="KW-1185">Reference proteome</keyword>
<protein>
    <submittedName>
        <fullName evidence="1">Uncharacterized protein</fullName>
    </submittedName>
</protein>
<evidence type="ECO:0000313" key="1">
    <source>
        <dbReference type="EMBL" id="EME79168.1"/>
    </source>
</evidence>
<dbReference type="OrthoDB" id="10508733at2759"/>
<dbReference type="AlphaFoldDB" id="M3APY4"/>
<dbReference type="HOGENOM" id="CLU_2251245_0_0_1"/>
<organism evidence="1 2">
    <name type="scientific">Pseudocercospora fijiensis (strain CIRAD86)</name>
    <name type="common">Black leaf streak disease fungus</name>
    <name type="synonym">Mycosphaerella fijiensis</name>
    <dbReference type="NCBI Taxonomy" id="383855"/>
    <lineage>
        <taxon>Eukaryota</taxon>
        <taxon>Fungi</taxon>
        <taxon>Dikarya</taxon>
        <taxon>Ascomycota</taxon>
        <taxon>Pezizomycotina</taxon>
        <taxon>Dothideomycetes</taxon>
        <taxon>Dothideomycetidae</taxon>
        <taxon>Mycosphaerellales</taxon>
        <taxon>Mycosphaerellaceae</taxon>
        <taxon>Pseudocercospora</taxon>
    </lineage>
</organism>
<evidence type="ECO:0000313" key="2">
    <source>
        <dbReference type="Proteomes" id="UP000016932"/>
    </source>
</evidence>
<dbReference type="GeneID" id="19336304"/>
<dbReference type="VEuPathDB" id="FungiDB:MYCFIDRAFT_204718"/>
<proteinExistence type="predicted"/>
<dbReference type="EMBL" id="KB446562">
    <property type="protein sequence ID" value="EME79168.1"/>
    <property type="molecule type" value="Genomic_DNA"/>
</dbReference>
<reference evidence="1 2" key="1">
    <citation type="journal article" date="2012" name="PLoS Pathog.">
        <title>Diverse lifestyles and strategies of plant pathogenesis encoded in the genomes of eighteen Dothideomycetes fungi.</title>
        <authorList>
            <person name="Ohm R.A."/>
            <person name="Feau N."/>
            <person name="Henrissat B."/>
            <person name="Schoch C.L."/>
            <person name="Horwitz B.A."/>
            <person name="Barry K.W."/>
            <person name="Condon B.J."/>
            <person name="Copeland A.C."/>
            <person name="Dhillon B."/>
            <person name="Glaser F."/>
            <person name="Hesse C.N."/>
            <person name="Kosti I."/>
            <person name="LaButti K."/>
            <person name="Lindquist E.A."/>
            <person name="Lucas S."/>
            <person name="Salamov A.A."/>
            <person name="Bradshaw R.E."/>
            <person name="Ciuffetti L."/>
            <person name="Hamelin R.C."/>
            <person name="Kema G.H.J."/>
            <person name="Lawrence C."/>
            <person name="Scott J.A."/>
            <person name="Spatafora J.W."/>
            <person name="Turgeon B.G."/>
            <person name="de Wit P.J.G.M."/>
            <person name="Zhong S."/>
            <person name="Goodwin S.B."/>
            <person name="Grigoriev I.V."/>
        </authorList>
    </citation>
    <scope>NUCLEOTIDE SEQUENCE [LARGE SCALE GENOMIC DNA]</scope>
    <source>
        <strain evidence="1 2">CIRAD86</strain>
    </source>
</reference>
<dbReference type="RefSeq" id="XP_007929960.1">
    <property type="nucleotide sequence ID" value="XM_007931769.1"/>
</dbReference>
<gene>
    <name evidence="1" type="ORF">MYCFIDRAFT_204718</name>
</gene>